<sequence>MASADDLNYIQENWANVEAPCENGKRSPKKVESLPSRAHEEFKRRAMHG</sequence>
<accession>B4VIC1</accession>
<dbReference type="AlphaFoldDB" id="B4VIC1"/>
<name>B4VIC1_9CYAN</name>
<evidence type="ECO:0000313" key="3">
    <source>
        <dbReference type="Proteomes" id="UP000003835"/>
    </source>
</evidence>
<dbReference type="EMBL" id="DS989842">
    <property type="protein sequence ID" value="EDX78137.1"/>
    <property type="molecule type" value="Genomic_DNA"/>
</dbReference>
<evidence type="ECO:0000313" key="2">
    <source>
        <dbReference type="EMBL" id="EDX78137.1"/>
    </source>
</evidence>
<feature type="region of interest" description="Disordered" evidence="1">
    <location>
        <begin position="20"/>
        <end position="49"/>
    </location>
</feature>
<proteinExistence type="predicted"/>
<gene>
    <name evidence="2" type="ORF">MC7420_7875</name>
</gene>
<evidence type="ECO:0000256" key="1">
    <source>
        <dbReference type="SAM" id="MobiDB-lite"/>
    </source>
</evidence>
<dbReference type="Proteomes" id="UP000003835">
    <property type="component" value="Unassembled WGS sequence"/>
</dbReference>
<reference evidence="2 3" key="1">
    <citation type="submission" date="2008-07" db="EMBL/GenBank/DDBJ databases">
        <authorList>
            <person name="Tandeau de Marsac N."/>
            <person name="Ferriera S."/>
            <person name="Johnson J."/>
            <person name="Kravitz S."/>
            <person name="Beeson K."/>
            <person name="Sutton G."/>
            <person name="Rogers Y.-H."/>
            <person name="Friedman R."/>
            <person name="Frazier M."/>
            <person name="Venter J.C."/>
        </authorList>
    </citation>
    <scope>NUCLEOTIDE SEQUENCE [LARGE SCALE GENOMIC DNA]</scope>
    <source>
        <strain evidence="2 3">PCC 7420</strain>
    </source>
</reference>
<dbReference type="HOGENOM" id="CLU_3134440_0_0_3"/>
<organism evidence="2 3">
    <name type="scientific">Coleofasciculus chthonoplastes PCC 7420</name>
    <dbReference type="NCBI Taxonomy" id="118168"/>
    <lineage>
        <taxon>Bacteria</taxon>
        <taxon>Bacillati</taxon>
        <taxon>Cyanobacteriota</taxon>
        <taxon>Cyanophyceae</taxon>
        <taxon>Coleofasciculales</taxon>
        <taxon>Coleofasciculaceae</taxon>
        <taxon>Coleofasciculus</taxon>
    </lineage>
</organism>
<feature type="compositionally biased region" description="Basic and acidic residues" evidence="1">
    <location>
        <begin position="23"/>
        <end position="49"/>
    </location>
</feature>
<keyword evidence="3" id="KW-1185">Reference proteome</keyword>
<protein>
    <submittedName>
        <fullName evidence="2">Uncharacterized protein</fullName>
    </submittedName>
</protein>